<dbReference type="GeneID" id="42857385"/>
<sequence length="157" mass="17189">MELFNKEGHLTDEGLRAVVDGTLDEMGRLEASEHLSFCDSCLVRYTELLADDTLLVPETPLTPTVLARVRRRAVRVFFNRYTRVAAVAAFAVVLWGTGVFNSLVPDRTIRQQEPARITAPISAATRVNDFFRSAGDSISAAITNILPRADAAPADAK</sequence>
<organism evidence="2 3">
    <name type="scientific">Ruthenibacterium lactatiformans</name>
    <dbReference type="NCBI Taxonomy" id="1550024"/>
    <lineage>
        <taxon>Bacteria</taxon>
        <taxon>Bacillati</taxon>
        <taxon>Bacillota</taxon>
        <taxon>Clostridia</taxon>
        <taxon>Eubacteriales</taxon>
        <taxon>Oscillospiraceae</taxon>
        <taxon>Ruthenibacterium</taxon>
    </lineage>
</organism>
<reference evidence="2" key="1">
    <citation type="submission" date="2015-02" db="EMBL/GenBank/DDBJ databases">
        <title>A novel member of the family Ruminococcaceae isolated from human feces.</title>
        <authorList>
            <person name="Shkoporov A.N."/>
            <person name="Chaplin A.V."/>
            <person name="Motuzova O.V."/>
            <person name="Kafarskaia L.I."/>
            <person name="Khokhlova E.V."/>
            <person name="Efimov B.A."/>
        </authorList>
    </citation>
    <scope>NUCLEOTIDE SEQUENCE [LARGE SCALE GENOMIC DNA]</scope>
    <source>
        <strain evidence="2">585-1</strain>
    </source>
</reference>
<dbReference type="EMBL" id="JXXK01000018">
    <property type="protein sequence ID" value="KJF39411.1"/>
    <property type="molecule type" value="Genomic_DNA"/>
</dbReference>
<evidence type="ECO:0000313" key="2">
    <source>
        <dbReference type="EMBL" id="KJF39411.1"/>
    </source>
</evidence>
<keyword evidence="3" id="KW-1185">Reference proteome</keyword>
<accession>A0A0D8IYP1</accession>
<feature type="transmembrane region" description="Helical" evidence="1">
    <location>
        <begin position="81"/>
        <end position="104"/>
    </location>
</feature>
<gene>
    <name evidence="2" type="ORF">TQ39_12455</name>
</gene>
<proteinExistence type="predicted"/>
<keyword evidence="1" id="KW-1133">Transmembrane helix</keyword>
<dbReference type="RefSeq" id="WP_050005732.1">
    <property type="nucleotide sequence ID" value="NZ_CATXDA010000014.1"/>
</dbReference>
<dbReference type="Proteomes" id="UP000032483">
    <property type="component" value="Unassembled WGS sequence"/>
</dbReference>
<keyword evidence="1" id="KW-0812">Transmembrane</keyword>
<protein>
    <recommendedName>
        <fullName evidence="4">Zf-HC2 domain-containing protein</fullName>
    </recommendedName>
</protein>
<evidence type="ECO:0000256" key="1">
    <source>
        <dbReference type="SAM" id="Phobius"/>
    </source>
</evidence>
<name>A0A0D8IYP1_9FIRM</name>
<dbReference type="AlphaFoldDB" id="A0A0D8IYP1"/>
<evidence type="ECO:0000313" key="3">
    <source>
        <dbReference type="Proteomes" id="UP000032483"/>
    </source>
</evidence>
<evidence type="ECO:0008006" key="4">
    <source>
        <dbReference type="Google" id="ProtNLM"/>
    </source>
</evidence>
<dbReference type="PATRIC" id="fig|1550024.3.peg.2841"/>
<keyword evidence="1" id="KW-0472">Membrane</keyword>
<comment type="caution">
    <text evidence="2">The sequence shown here is derived from an EMBL/GenBank/DDBJ whole genome shotgun (WGS) entry which is preliminary data.</text>
</comment>